<comment type="caution">
    <text evidence="7">The sequence shown here is derived from an EMBL/GenBank/DDBJ whole genome shotgun (WGS) entry which is preliminary data.</text>
</comment>
<feature type="compositionally biased region" description="Polar residues" evidence="4">
    <location>
        <begin position="14"/>
        <end position="27"/>
    </location>
</feature>
<dbReference type="SMART" id="SM00298">
    <property type="entry name" value="CHROMO"/>
    <property type="match status" value="2"/>
</dbReference>
<dbReference type="InterPro" id="IPR016197">
    <property type="entry name" value="Chromo-like_dom_sf"/>
</dbReference>
<organism evidence="7 8">
    <name type="scientific">Friedmanniomyces endolithicus</name>
    <dbReference type="NCBI Taxonomy" id="329885"/>
    <lineage>
        <taxon>Eukaryota</taxon>
        <taxon>Fungi</taxon>
        <taxon>Dikarya</taxon>
        <taxon>Ascomycota</taxon>
        <taxon>Pezizomycotina</taxon>
        <taxon>Dothideomycetes</taxon>
        <taxon>Dothideomycetidae</taxon>
        <taxon>Mycosphaerellales</taxon>
        <taxon>Teratosphaeriaceae</taxon>
        <taxon>Friedmanniomyces</taxon>
    </lineage>
</organism>
<dbReference type="GO" id="GO:0006338">
    <property type="term" value="P:chromatin remodeling"/>
    <property type="evidence" value="ECO:0007669"/>
    <property type="project" value="UniProtKB-ARBA"/>
</dbReference>
<dbReference type="PROSITE" id="PS50013">
    <property type="entry name" value="CHROMO_2"/>
    <property type="match status" value="2"/>
</dbReference>
<dbReference type="InterPro" id="IPR000953">
    <property type="entry name" value="Chromo/chromo_shadow_dom"/>
</dbReference>
<evidence type="ECO:0000313" key="7">
    <source>
        <dbReference type="EMBL" id="TKA35578.1"/>
    </source>
</evidence>
<feature type="compositionally biased region" description="Polar residues" evidence="4">
    <location>
        <begin position="361"/>
        <end position="372"/>
    </location>
</feature>
<name>A0A4U0UIX5_9PEZI</name>
<dbReference type="EMBL" id="JASUXU010000001">
    <property type="protein sequence ID" value="KAK0328179.1"/>
    <property type="molecule type" value="Genomic_DNA"/>
</dbReference>
<keyword evidence="3" id="KW-0539">Nucleus</keyword>
<accession>A0A4U0UIX5</accession>
<dbReference type="OrthoDB" id="1918685at2759"/>
<feature type="domain" description="Chromo" evidence="5">
    <location>
        <begin position="558"/>
        <end position="616"/>
    </location>
</feature>
<feature type="compositionally biased region" description="Basic and acidic residues" evidence="4">
    <location>
        <begin position="133"/>
        <end position="142"/>
    </location>
</feature>
<reference evidence="6" key="2">
    <citation type="submission" date="2021-12" db="EMBL/GenBank/DDBJ databases">
        <title>Black yeast isolated from Biological Soil Crust.</title>
        <authorList>
            <person name="Kurbessoian T."/>
        </authorList>
    </citation>
    <scope>NUCLEOTIDE SEQUENCE</scope>
    <source>
        <strain evidence="6">CCFEE 5208</strain>
    </source>
</reference>
<evidence type="ECO:0000259" key="5">
    <source>
        <dbReference type="PROSITE" id="PS50013"/>
    </source>
</evidence>
<protein>
    <recommendedName>
        <fullName evidence="5">Chromo domain-containing protein</fullName>
    </recommendedName>
</protein>
<reference evidence="7 8" key="1">
    <citation type="submission" date="2017-03" db="EMBL/GenBank/DDBJ databases">
        <title>Genomes of endolithic fungi from Antarctica.</title>
        <authorList>
            <person name="Coleine C."/>
            <person name="Masonjones S."/>
            <person name="Stajich J.E."/>
        </authorList>
    </citation>
    <scope>NUCLEOTIDE SEQUENCE [LARGE SCALE GENOMIC DNA]</scope>
    <source>
        <strain evidence="7 8">CCFEE 5311</strain>
    </source>
</reference>
<dbReference type="SUPFAM" id="SSF54160">
    <property type="entry name" value="Chromo domain-like"/>
    <property type="match status" value="2"/>
</dbReference>
<comment type="subcellular location">
    <subcellularLocation>
        <location evidence="1">Nucleus</location>
    </subcellularLocation>
</comment>
<comment type="subunit">
    <text evidence="2">Component of the NuA4 histone acetyltransferase complex.</text>
</comment>
<gene>
    <name evidence="7" type="ORF">B0A54_13165</name>
    <name evidence="6" type="ORF">LTR82_000107</name>
</gene>
<dbReference type="Proteomes" id="UP001168146">
    <property type="component" value="Unassembled WGS sequence"/>
</dbReference>
<evidence type="ECO:0000256" key="1">
    <source>
        <dbReference type="ARBA" id="ARBA00004123"/>
    </source>
</evidence>
<feature type="compositionally biased region" description="Polar residues" evidence="4">
    <location>
        <begin position="286"/>
        <end position="310"/>
    </location>
</feature>
<feature type="compositionally biased region" description="Polar residues" evidence="4">
    <location>
        <begin position="321"/>
        <end position="331"/>
    </location>
</feature>
<dbReference type="InterPro" id="IPR051219">
    <property type="entry name" value="Heterochromatin_chromo-domain"/>
</dbReference>
<dbReference type="GO" id="GO:0005634">
    <property type="term" value="C:nucleus"/>
    <property type="evidence" value="ECO:0007669"/>
    <property type="project" value="UniProtKB-SubCell"/>
</dbReference>
<sequence length="628" mass="69388">MPTLARVYVPSYDRSPSTATDWSSQSRVSRRSLPMPRTYGKGPLSVKPSENSSVNARIVGRVVGDHGGRYSLKIGNEALENVGVEEILDYVSADHLEDYENQQFEEEREVRRVAKEILAYEKMQRRNARKAKSNVDARHDDGTGEPGGDGSAAEVSKGRHGRARPTYKHLYPELEKRRRRKRDPRTNELMPLSDEEIDEAANTQSSGDDSPARTAPLDERRPAPGDEEKRRRRKRDPVTGELIPLAPLPDATMGEEKKRRRRKRHPITLQLMPYGWRYEPNGPSVRPTSGTRRLETGSVSPAMNRLSITMEQPAKRLKLGSRSSSGTSPPAQASIPASVGAAHSDTTSSSEDQPDLKSWMARSQSSAKQIHSASKGRLGVPVVLQSMATSSAPDTSPEPDFPRSAMQTLGAGNPSPIVQLAVPDSEGEESDEWAIEAILGHHMSDPRTHPREFGKKAVMLYQVKWEGFDETSWEPVESFPDRSVVEEYEREIGARAAIATGTSQNHGRGTQAVAAPSVALPNPVNRLLQPAVEPVAATVESSDDDSDPEDAGSDDGTYIVEAITAHHLSDPQTHAPEFGKKPVMLYKVKWEGYEGYTWEPTDVFEDRSVVREYRARVGLHAEEDVAMT</sequence>
<feature type="region of interest" description="Disordered" evidence="4">
    <location>
        <begin position="124"/>
        <end position="266"/>
    </location>
</feature>
<dbReference type="Gene3D" id="2.40.50.40">
    <property type="match status" value="2"/>
</dbReference>
<feature type="compositionally biased region" description="Basic residues" evidence="4">
    <location>
        <begin position="158"/>
        <end position="167"/>
    </location>
</feature>
<evidence type="ECO:0000256" key="4">
    <source>
        <dbReference type="SAM" id="MobiDB-lite"/>
    </source>
</evidence>
<feature type="region of interest" description="Disordered" evidence="4">
    <location>
        <begin position="278"/>
        <end position="374"/>
    </location>
</feature>
<feature type="domain" description="Chromo" evidence="5">
    <location>
        <begin position="433"/>
        <end position="491"/>
    </location>
</feature>
<dbReference type="AlphaFoldDB" id="A0A4U0UIX5"/>
<feature type="compositionally biased region" description="Acidic residues" evidence="4">
    <location>
        <begin position="541"/>
        <end position="553"/>
    </location>
</feature>
<proteinExistence type="predicted"/>
<dbReference type="PANTHER" id="PTHR22812">
    <property type="entry name" value="CHROMOBOX PROTEIN"/>
    <property type="match status" value="1"/>
</dbReference>
<evidence type="ECO:0000256" key="2">
    <source>
        <dbReference type="ARBA" id="ARBA00011353"/>
    </source>
</evidence>
<dbReference type="Proteomes" id="UP000310066">
    <property type="component" value="Unassembled WGS sequence"/>
</dbReference>
<evidence type="ECO:0000256" key="3">
    <source>
        <dbReference type="ARBA" id="ARBA00023242"/>
    </source>
</evidence>
<feature type="region of interest" description="Disordered" evidence="4">
    <location>
        <begin position="535"/>
        <end position="555"/>
    </location>
</feature>
<feature type="region of interest" description="Disordered" evidence="4">
    <location>
        <begin position="1"/>
        <end position="50"/>
    </location>
</feature>
<evidence type="ECO:0000313" key="8">
    <source>
        <dbReference type="Proteomes" id="UP000310066"/>
    </source>
</evidence>
<feature type="compositionally biased region" description="Basic and acidic residues" evidence="4">
    <location>
        <begin position="216"/>
        <end position="229"/>
    </location>
</feature>
<evidence type="ECO:0000313" key="6">
    <source>
        <dbReference type="EMBL" id="KAK0328179.1"/>
    </source>
</evidence>
<dbReference type="EMBL" id="NAJP01000068">
    <property type="protein sequence ID" value="TKA35578.1"/>
    <property type="molecule type" value="Genomic_DNA"/>
</dbReference>